<organism evidence="1 2">
    <name type="scientific">Streptomyces aquilus</name>
    <dbReference type="NCBI Taxonomy" id="2548456"/>
    <lineage>
        <taxon>Bacteria</taxon>
        <taxon>Bacillati</taxon>
        <taxon>Actinomycetota</taxon>
        <taxon>Actinomycetes</taxon>
        <taxon>Kitasatosporales</taxon>
        <taxon>Streptomycetaceae</taxon>
        <taxon>Streptomyces</taxon>
    </lineage>
</organism>
<proteinExistence type="predicted"/>
<dbReference type="KEGG" id="saqu:EJC51_02585"/>
<name>A0A3Q9BW17_9ACTN</name>
<evidence type="ECO:0000313" key="1">
    <source>
        <dbReference type="EMBL" id="AZP15111.1"/>
    </source>
</evidence>
<sequence length="70" mass="7033">MQSVEGDHGVDQVAFGGLRLEDGDLVDLVGLGTDLALGGDQAGVGHRGEQARLGAVGTAGAANRLAVHRQ</sequence>
<accession>A0A3Q9BW17</accession>
<reference evidence="1 2" key="1">
    <citation type="submission" date="2018-12" db="EMBL/GenBank/DDBJ databases">
        <authorList>
            <person name="Li K."/>
        </authorList>
    </citation>
    <scope>NUCLEOTIDE SEQUENCE [LARGE SCALE GENOMIC DNA]</scope>
    <source>
        <strain evidence="2">CR22</strain>
    </source>
</reference>
<dbReference type="RefSeq" id="WP_126269497.1">
    <property type="nucleotide sequence ID" value="NZ_CP034463.1"/>
</dbReference>
<gene>
    <name evidence="1" type="ORF">EJC51_02585</name>
</gene>
<evidence type="ECO:0000313" key="2">
    <source>
        <dbReference type="Proteomes" id="UP000280197"/>
    </source>
</evidence>
<dbReference type="AlphaFoldDB" id="A0A3Q9BW17"/>
<dbReference type="EMBL" id="CP034463">
    <property type="protein sequence ID" value="AZP15111.1"/>
    <property type="molecule type" value="Genomic_DNA"/>
</dbReference>
<keyword evidence="2" id="KW-1185">Reference proteome</keyword>
<dbReference type="Proteomes" id="UP000280197">
    <property type="component" value="Chromosome"/>
</dbReference>
<protein>
    <submittedName>
        <fullName evidence="1">Uncharacterized protein</fullName>
    </submittedName>
</protein>